<dbReference type="RefSeq" id="WP_272145437.1">
    <property type="nucleotide sequence ID" value="NZ_JAQNDM010000002.1"/>
</dbReference>
<dbReference type="PANTHER" id="PTHR30561:SF21">
    <property type="entry name" value="MOLECULAR CHAPERONE"/>
    <property type="match status" value="1"/>
</dbReference>
<keyword evidence="4 7" id="KW-1133">Transmembrane helix</keyword>
<dbReference type="InterPro" id="IPR000390">
    <property type="entry name" value="Small_drug/metabolite_transptr"/>
</dbReference>
<evidence type="ECO:0000256" key="5">
    <source>
        <dbReference type="ARBA" id="ARBA00023136"/>
    </source>
</evidence>
<evidence type="ECO:0000256" key="3">
    <source>
        <dbReference type="ARBA" id="ARBA00022692"/>
    </source>
</evidence>
<keyword evidence="2" id="KW-1003">Cell membrane</keyword>
<keyword evidence="3 6" id="KW-0812">Transmembrane</keyword>
<accession>A0ABT5DQU5</accession>
<keyword evidence="5 7" id="KW-0472">Membrane</keyword>
<evidence type="ECO:0000256" key="1">
    <source>
        <dbReference type="ARBA" id="ARBA00004651"/>
    </source>
</evidence>
<sequence>MAWFVLIISGVLESGWAIALKKSEGFTRLAPSVTFVVLALVSFGGLAWAMKTLPVGPSYAVWTGIGAALTATLGILLFGEAVSAVKLLCIGFIITGVVGLALTEGGH</sequence>
<evidence type="ECO:0000256" key="2">
    <source>
        <dbReference type="ARBA" id="ARBA00022475"/>
    </source>
</evidence>
<evidence type="ECO:0000256" key="7">
    <source>
        <dbReference type="SAM" id="Phobius"/>
    </source>
</evidence>
<evidence type="ECO:0000313" key="8">
    <source>
        <dbReference type="EMBL" id="MDC0714751.1"/>
    </source>
</evidence>
<comment type="caution">
    <text evidence="8">The sequence shown here is derived from an EMBL/GenBank/DDBJ whole genome shotgun (WGS) entry which is preliminary data.</text>
</comment>
<evidence type="ECO:0000313" key="9">
    <source>
        <dbReference type="Proteomes" id="UP001221838"/>
    </source>
</evidence>
<comment type="similarity">
    <text evidence="6">Belongs to the drug/metabolite transporter (DMT) superfamily. Small multidrug resistance (SMR) (TC 2.A.7.1) family.</text>
</comment>
<proteinExistence type="inferred from homology"/>
<gene>
    <name evidence="8" type="ORF">POL68_40250</name>
</gene>
<reference evidence="8 9" key="1">
    <citation type="submission" date="2022-11" db="EMBL/GenBank/DDBJ databases">
        <title>Minimal conservation of predation-associated metabolite biosynthetic gene clusters underscores biosynthetic potential of Myxococcota including descriptions for ten novel species: Archangium lansinium sp. nov., Myxococcus landrumus sp. nov., Nannocystis bai.</title>
        <authorList>
            <person name="Ahearne A."/>
            <person name="Stevens C."/>
            <person name="Dowd S."/>
        </authorList>
    </citation>
    <scope>NUCLEOTIDE SEQUENCE [LARGE SCALE GENOMIC DNA]</scope>
    <source>
        <strain evidence="8 9">NCWAL01</strain>
    </source>
</reference>
<dbReference type="InterPro" id="IPR037185">
    <property type="entry name" value="EmrE-like"/>
</dbReference>
<keyword evidence="9" id="KW-1185">Reference proteome</keyword>
<dbReference type="Pfam" id="PF00893">
    <property type="entry name" value="Multi_Drug_Res"/>
    <property type="match status" value="1"/>
</dbReference>
<name>A0ABT5DQU5_9BACT</name>
<feature type="transmembrane region" description="Helical" evidence="7">
    <location>
        <begin position="84"/>
        <end position="103"/>
    </location>
</feature>
<feature type="transmembrane region" description="Helical" evidence="7">
    <location>
        <begin position="59"/>
        <end position="78"/>
    </location>
</feature>
<evidence type="ECO:0000256" key="6">
    <source>
        <dbReference type="RuleBase" id="RU003942"/>
    </source>
</evidence>
<dbReference type="InterPro" id="IPR045324">
    <property type="entry name" value="Small_multidrug_res"/>
</dbReference>
<evidence type="ECO:0000256" key="4">
    <source>
        <dbReference type="ARBA" id="ARBA00022989"/>
    </source>
</evidence>
<dbReference type="PANTHER" id="PTHR30561">
    <property type="entry name" value="SMR FAMILY PROTON-DEPENDENT DRUG EFFLUX TRANSPORTER SUGE"/>
    <property type="match status" value="1"/>
</dbReference>
<dbReference type="Gene3D" id="1.10.3730.20">
    <property type="match status" value="1"/>
</dbReference>
<dbReference type="EMBL" id="JAQNDM010000002">
    <property type="protein sequence ID" value="MDC0714751.1"/>
    <property type="molecule type" value="Genomic_DNA"/>
</dbReference>
<feature type="transmembrane region" description="Helical" evidence="7">
    <location>
        <begin position="29"/>
        <end position="50"/>
    </location>
</feature>
<protein>
    <submittedName>
        <fullName evidence="8">Multidrug efflux SMR transporter</fullName>
    </submittedName>
</protein>
<organism evidence="8 9">
    <name type="scientific">Stigmatella ashevillensis</name>
    <dbReference type="NCBI Taxonomy" id="2995309"/>
    <lineage>
        <taxon>Bacteria</taxon>
        <taxon>Pseudomonadati</taxon>
        <taxon>Myxococcota</taxon>
        <taxon>Myxococcia</taxon>
        <taxon>Myxococcales</taxon>
        <taxon>Cystobacterineae</taxon>
        <taxon>Archangiaceae</taxon>
        <taxon>Stigmatella</taxon>
    </lineage>
</organism>
<dbReference type="Proteomes" id="UP001221838">
    <property type="component" value="Unassembled WGS sequence"/>
</dbReference>
<comment type="subcellular location">
    <subcellularLocation>
        <location evidence="1 6">Cell membrane</location>
        <topology evidence="1 6">Multi-pass membrane protein</topology>
    </subcellularLocation>
</comment>
<dbReference type="SUPFAM" id="SSF103481">
    <property type="entry name" value="Multidrug resistance efflux transporter EmrE"/>
    <property type="match status" value="1"/>
</dbReference>